<dbReference type="PANTHER" id="PTHR12227:SF0">
    <property type="entry name" value="GLYCERATE KINASE"/>
    <property type="match status" value="1"/>
</dbReference>
<evidence type="ECO:0000259" key="1">
    <source>
        <dbReference type="Pfam" id="PF05161"/>
    </source>
</evidence>
<dbReference type="InterPro" id="IPR025286">
    <property type="entry name" value="MOFRL_assoc_dom"/>
</dbReference>
<name>A0A3B0MCJ7_9RHOB</name>
<dbReference type="AlphaFoldDB" id="A0A3B0MCJ7"/>
<feature type="domain" description="MOFRL" evidence="1">
    <location>
        <begin position="303"/>
        <end position="407"/>
    </location>
</feature>
<evidence type="ECO:0000313" key="4">
    <source>
        <dbReference type="Proteomes" id="UP000272908"/>
    </source>
</evidence>
<dbReference type="EMBL" id="UIHC01000038">
    <property type="protein sequence ID" value="SUZ33120.1"/>
    <property type="molecule type" value="Genomic_DNA"/>
</dbReference>
<keyword evidence="3" id="KW-0808">Transferase</keyword>
<evidence type="ECO:0000313" key="3">
    <source>
        <dbReference type="EMBL" id="SUZ33120.1"/>
    </source>
</evidence>
<dbReference type="SUPFAM" id="SSF82544">
    <property type="entry name" value="GckA/TtuD-like"/>
    <property type="match status" value="1"/>
</dbReference>
<proteinExistence type="predicted"/>
<dbReference type="Gene3D" id="3.40.1480.10">
    <property type="entry name" value="MOFRL domain"/>
    <property type="match status" value="1"/>
</dbReference>
<accession>A0A3B0MCJ7</accession>
<organism evidence="3 4">
    <name type="scientific">Roseinatronobacter ekhonensis</name>
    <dbReference type="NCBI Taxonomy" id="254356"/>
    <lineage>
        <taxon>Bacteria</taxon>
        <taxon>Pseudomonadati</taxon>
        <taxon>Pseudomonadota</taxon>
        <taxon>Alphaproteobacteria</taxon>
        <taxon>Rhodobacterales</taxon>
        <taxon>Paracoccaceae</taxon>
        <taxon>Roseinatronobacter</taxon>
    </lineage>
</organism>
<sequence length="414" mass="41886">MKAQKMTDNPSVSQKQMHSAFMAGVAAADPHAAVLRALSDGAFMVPEGRIFVLAIGKAASAMMQAALGVLPKPHAALVVTNYENAGQVTGARVLAAGHPVPDENGLQAGLAVQKMLARTTREDAVLVLVSGGGSALVPAPVPGVTLEQKAEVNRLLLGAGLDITQMNLVRQHLSRLKGGGLLRTAAPAPVTALILSDVVGDDLRVIASGPTVAPIGTRAQAMRLLEDAGLWGQVPDTVRTVLRAETEARALPEAANHLVGSNAQSVAAVTRALPDAQSDPTPLVGDVAEAAARIVAMANRPGVTVLGGETTVALRGTGLGGRNQELALRVALTLQGQAGWRFLSGGTDGRDGPTDAAGAVVDGGTVARIQAAGGDAQALLANNDSYAALQLAGDLLVTGGTGTNVADLQILAVD</sequence>
<dbReference type="GO" id="GO:0008887">
    <property type="term" value="F:glycerate kinase activity"/>
    <property type="evidence" value="ECO:0007669"/>
    <property type="project" value="InterPro"/>
</dbReference>
<dbReference type="Pfam" id="PF05161">
    <property type="entry name" value="MOFRL"/>
    <property type="match status" value="1"/>
</dbReference>
<dbReference type="Pfam" id="PF13660">
    <property type="entry name" value="DUF4147"/>
    <property type="match status" value="1"/>
</dbReference>
<reference evidence="4" key="1">
    <citation type="submission" date="2018-08" db="EMBL/GenBank/DDBJ databases">
        <authorList>
            <person name="Rodrigo-Torres L."/>
            <person name="Arahal R. D."/>
            <person name="Lucena T."/>
        </authorList>
    </citation>
    <scope>NUCLEOTIDE SEQUENCE [LARGE SCALE GENOMIC DNA]</scope>
    <source>
        <strain evidence="4">CECT 7235</strain>
    </source>
</reference>
<feature type="domain" description="MOFRL-associated" evidence="2">
    <location>
        <begin position="17"/>
        <end position="243"/>
    </location>
</feature>
<dbReference type="GO" id="GO:0005737">
    <property type="term" value="C:cytoplasm"/>
    <property type="evidence" value="ECO:0007669"/>
    <property type="project" value="TreeGrafter"/>
</dbReference>
<gene>
    <name evidence="3" type="ORF">ROE7235_02888</name>
</gene>
<evidence type="ECO:0000259" key="2">
    <source>
        <dbReference type="Pfam" id="PF13660"/>
    </source>
</evidence>
<dbReference type="InterPro" id="IPR007835">
    <property type="entry name" value="MOFRL"/>
</dbReference>
<dbReference type="InterPro" id="IPR039760">
    <property type="entry name" value="MOFRL_protein"/>
</dbReference>
<dbReference type="InterPro" id="IPR037035">
    <property type="entry name" value="GK-like_C_sf"/>
</dbReference>
<protein>
    <submittedName>
        <fullName evidence="3">D-glycerate 2-kinase</fullName>
        <ecNumber evidence="3">2.7.1.165</ecNumber>
    </submittedName>
</protein>
<dbReference type="GO" id="GO:0043798">
    <property type="term" value="F:glycerate 2-kinase activity"/>
    <property type="evidence" value="ECO:0007669"/>
    <property type="project" value="UniProtKB-EC"/>
</dbReference>
<dbReference type="Gene3D" id="3.40.50.10180">
    <property type="entry name" value="Glycerate kinase, MOFRL-like N-terminal domain"/>
    <property type="match status" value="1"/>
</dbReference>
<dbReference type="Proteomes" id="UP000272908">
    <property type="component" value="Unassembled WGS sequence"/>
</dbReference>
<dbReference type="PANTHER" id="PTHR12227">
    <property type="entry name" value="GLYCERATE KINASE"/>
    <property type="match status" value="1"/>
</dbReference>
<keyword evidence="4" id="KW-1185">Reference proteome</keyword>
<keyword evidence="3" id="KW-0418">Kinase</keyword>
<dbReference type="InterPro" id="IPR038614">
    <property type="entry name" value="GK_N_sf"/>
</dbReference>
<dbReference type="EC" id="2.7.1.165" evidence="3"/>